<keyword evidence="2" id="KW-0808">Transferase</keyword>
<comment type="caution">
    <text evidence="6">The sequence shown here is derived from an EMBL/GenBank/DDBJ whole genome shotgun (WGS) entry which is preliminary data.</text>
</comment>
<evidence type="ECO:0000259" key="4">
    <source>
        <dbReference type="Pfam" id="PF00891"/>
    </source>
</evidence>
<evidence type="ECO:0000259" key="5">
    <source>
        <dbReference type="Pfam" id="PF08100"/>
    </source>
</evidence>
<evidence type="ECO:0008006" key="8">
    <source>
        <dbReference type="Google" id="ProtNLM"/>
    </source>
</evidence>
<dbReference type="EMBL" id="APMM01000028">
    <property type="protein sequence ID" value="ENN96059.1"/>
    <property type="molecule type" value="Genomic_DNA"/>
</dbReference>
<dbReference type="Pfam" id="PF08100">
    <property type="entry name" value="Dimerisation"/>
    <property type="match status" value="1"/>
</dbReference>
<dbReference type="PROSITE" id="PS51683">
    <property type="entry name" value="SAM_OMT_II"/>
    <property type="match status" value="1"/>
</dbReference>
<feature type="domain" description="O-methyltransferase dimerisation" evidence="5">
    <location>
        <begin position="21"/>
        <end position="86"/>
    </location>
</feature>
<dbReference type="InterPro" id="IPR036390">
    <property type="entry name" value="WH_DNA-bd_sf"/>
</dbReference>
<dbReference type="InterPro" id="IPR036388">
    <property type="entry name" value="WH-like_DNA-bd_sf"/>
</dbReference>
<feature type="domain" description="O-methyltransferase C-terminal" evidence="4">
    <location>
        <begin position="144"/>
        <end position="223"/>
    </location>
</feature>
<dbReference type="GO" id="GO:0008171">
    <property type="term" value="F:O-methyltransferase activity"/>
    <property type="evidence" value="ECO:0007669"/>
    <property type="project" value="InterPro"/>
</dbReference>
<dbReference type="SUPFAM" id="SSF46785">
    <property type="entry name" value="Winged helix' DNA-binding domain"/>
    <property type="match status" value="1"/>
</dbReference>
<dbReference type="STRING" id="1069083.GCA_000371805_00666"/>
<reference evidence="6 7" key="1">
    <citation type="journal article" date="2013" name="Genome Announc.">
        <title>Draft Genome Sequence of a Highly Flagellated, Fast-Swimming Archaeon, Methanocaldococcus villosus Strain KIN24-T80 (DSM 22612).</title>
        <authorList>
            <person name="Thennarasu S."/>
            <person name="Polireddy D."/>
            <person name="Antony A."/>
            <person name="Yada M.R."/>
            <person name="Algarawi S."/>
            <person name="Sivakumar N."/>
        </authorList>
    </citation>
    <scope>NUCLEOTIDE SEQUENCE [LARGE SCALE GENOMIC DNA]</scope>
    <source>
        <strain evidence="6 7">KIN24-T80</strain>
    </source>
</reference>
<keyword evidence="7" id="KW-1185">Reference proteome</keyword>
<dbReference type="InterPro" id="IPR012967">
    <property type="entry name" value="COMT_dimerisation"/>
</dbReference>
<dbReference type="RefSeq" id="WP_004591746.1">
    <property type="nucleotide sequence ID" value="NZ_APMM01000028.1"/>
</dbReference>
<accession>N6UUP4</accession>
<dbReference type="PANTHER" id="PTHR11746">
    <property type="entry name" value="O-METHYLTRANSFERASE"/>
    <property type="match status" value="1"/>
</dbReference>
<evidence type="ECO:0000313" key="7">
    <source>
        <dbReference type="Proteomes" id="UP000053695"/>
    </source>
</evidence>
<dbReference type="Gene3D" id="3.40.50.150">
    <property type="entry name" value="Vaccinia Virus protein VP39"/>
    <property type="match status" value="1"/>
</dbReference>
<protein>
    <recommendedName>
        <fullName evidence="8">Methyltransferase</fullName>
    </recommendedName>
</protein>
<dbReference type="GO" id="GO:0046983">
    <property type="term" value="F:protein dimerization activity"/>
    <property type="evidence" value="ECO:0007669"/>
    <property type="project" value="InterPro"/>
</dbReference>
<evidence type="ECO:0000313" key="6">
    <source>
        <dbReference type="EMBL" id="ENN96059.1"/>
    </source>
</evidence>
<dbReference type="OrthoDB" id="146767at2157"/>
<dbReference type="InterPro" id="IPR001077">
    <property type="entry name" value="COMT_C"/>
</dbReference>
<proteinExistence type="predicted"/>
<dbReference type="AlphaFoldDB" id="N6UUP4"/>
<keyword evidence="3" id="KW-0949">S-adenosyl-L-methionine</keyword>
<organism evidence="6 7">
    <name type="scientific">Methanocaldococcus villosus KIN24-T80</name>
    <dbReference type="NCBI Taxonomy" id="1069083"/>
    <lineage>
        <taxon>Archaea</taxon>
        <taxon>Methanobacteriati</taxon>
        <taxon>Methanobacteriota</taxon>
        <taxon>Methanomada group</taxon>
        <taxon>Methanococci</taxon>
        <taxon>Methanococcales</taxon>
        <taxon>Methanocaldococcaceae</taxon>
        <taxon>Methanocaldococcus</taxon>
    </lineage>
</organism>
<keyword evidence="1" id="KW-0489">Methyltransferase</keyword>
<dbReference type="Proteomes" id="UP000053695">
    <property type="component" value="Unassembled WGS sequence"/>
</dbReference>
<sequence length="332" mass="38999">MSPRNILELFHYSYSDARIIYILKASLELRIFNYLEEYKTPEQISKELGLDSVLVDYLLKILYKLGLLEYKDGKYKNSEEANIFLNENSDLCLIDYLLYYFTYLRKWQNLKEILKGKREEISFKLIIKRLASGCKCWEVPKVVDYLSKYKEFETAKTLLDLGGGHGLYAVAFSRRFKNLKCYVFDLPEVIEEAEKLFLKGAKNVFTIKGDFFKDSLGNYDIIFSSYNPGGKNKEIAKKIYNSLNYNGLYINKQCFPEDDENLNNLLDGMEWHFFGSFKKGKYKFTFEGDLSLNEYIEYLKNLGFEILEVTDLKDIIGYSFYPTKLIVAKKVR</sequence>
<evidence type="ECO:0000256" key="1">
    <source>
        <dbReference type="ARBA" id="ARBA00022603"/>
    </source>
</evidence>
<dbReference type="SUPFAM" id="SSF53335">
    <property type="entry name" value="S-adenosyl-L-methionine-dependent methyltransferases"/>
    <property type="match status" value="1"/>
</dbReference>
<name>N6UUP4_9EURY</name>
<dbReference type="PATRIC" id="fig|1069083.5.peg.839"/>
<dbReference type="Gene3D" id="1.10.10.10">
    <property type="entry name" value="Winged helix-like DNA-binding domain superfamily/Winged helix DNA-binding domain"/>
    <property type="match status" value="1"/>
</dbReference>
<dbReference type="Pfam" id="PF00891">
    <property type="entry name" value="Methyltransf_2"/>
    <property type="match status" value="1"/>
</dbReference>
<evidence type="ECO:0000256" key="2">
    <source>
        <dbReference type="ARBA" id="ARBA00022679"/>
    </source>
</evidence>
<gene>
    <name evidence="6" type="ORF">J422_04288</name>
</gene>
<dbReference type="InterPro" id="IPR016461">
    <property type="entry name" value="COMT-like"/>
</dbReference>
<dbReference type="GO" id="GO:0032259">
    <property type="term" value="P:methylation"/>
    <property type="evidence" value="ECO:0007669"/>
    <property type="project" value="UniProtKB-KW"/>
</dbReference>
<dbReference type="InterPro" id="IPR029063">
    <property type="entry name" value="SAM-dependent_MTases_sf"/>
</dbReference>
<evidence type="ECO:0000256" key="3">
    <source>
        <dbReference type="ARBA" id="ARBA00022691"/>
    </source>
</evidence>